<evidence type="ECO:0000313" key="2">
    <source>
        <dbReference type="Proteomes" id="UP000821845"/>
    </source>
</evidence>
<dbReference type="Proteomes" id="UP000821845">
    <property type="component" value="Chromosome 1"/>
</dbReference>
<proteinExistence type="predicted"/>
<comment type="caution">
    <text evidence="1">The sequence shown here is derived from an EMBL/GenBank/DDBJ whole genome shotgun (WGS) entry which is preliminary data.</text>
</comment>
<accession>A0ACB7TJL9</accession>
<protein>
    <submittedName>
        <fullName evidence="1">Uncharacterized protein</fullName>
    </submittedName>
</protein>
<gene>
    <name evidence="1" type="ORF">HPB50_013240</name>
</gene>
<sequence length="176" mass="19701">MGKWIVGYAHLSTILSPSCADVSYWTLKIPPEQLLGILQPELVTTEYGPLYLRLQTLDRLSVTYSPDEQLYQESLHILLALQQKLQYQSHLSTSIDIVDGSDSSRPAAIMKLLVQLNGIESLAPDPDPPHRFVHPFGAVAPPDVATRKQKLHSVAFEMARRITISKALQRENSVCR</sequence>
<organism evidence="1 2">
    <name type="scientific">Hyalomma asiaticum</name>
    <name type="common">Tick</name>
    <dbReference type="NCBI Taxonomy" id="266040"/>
    <lineage>
        <taxon>Eukaryota</taxon>
        <taxon>Metazoa</taxon>
        <taxon>Ecdysozoa</taxon>
        <taxon>Arthropoda</taxon>
        <taxon>Chelicerata</taxon>
        <taxon>Arachnida</taxon>
        <taxon>Acari</taxon>
        <taxon>Parasitiformes</taxon>
        <taxon>Ixodida</taxon>
        <taxon>Ixodoidea</taxon>
        <taxon>Ixodidae</taxon>
        <taxon>Hyalomminae</taxon>
        <taxon>Hyalomma</taxon>
    </lineage>
</organism>
<keyword evidence="2" id="KW-1185">Reference proteome</keyword>
<reference evidence="1" key="1">
    <citation type="submission" date="2020-05" db="EMBL/GenBank/DDBJ databases">
        <title>Large-scale comparative analyses of tick genomes elucidate their genetic diversity and vector capacities.</title>
        <authorList>
            <person name="Jia N."/>
            <person name="Wang J."/>
            <person name="Shi W."/>
            <person name="Du L."/>
            <person name="Sun Y."/>
            <person name="Zhan W."/>
            <person name="Jiang J."/>
            <person name="Wang Q."/>
            <person name="Zhang B."/>
            <person name="Ji P."/>
            <person name="Sakyi L.B."/>
            <person name="Cui X."/>
            <person name="Yuan T."/>
            <person name="Jiang B."/>
            <person name="Yang W."/>
            <person name="Lam T.T.-Y."/>
            <person name="Chang Q."/>
            <person name="Ding S."/>
            <person name="Wang X."/>
            <person name="Zhu J."/>
            <person name="Ruan X."/>
            <person name="Zhao L."/>
            <person name="Wei J."/>
            <person name="Que T."/>
            <person name="Du C."/>
            <person name="Cheng J."/>
            <person name="Dai P."/>
            <person name="Han X."/>
            <person name="Huang E."/>
            <person name="Gao Y."/>
            <person name="Liu J."/>
            <person name="Shao H."/>
            <person name="Ye R."/>
            <person name="Li L."/>
            <person name="Wei W."/>
            <person name="Wang X."/>
            <person name="Wang C."/>
            <person name="Yang T."/>
            <person name="Huo Q."/>
            <person name="Li W."/>
            <person name="Guo W."/>
            <person name="Chen H."/>
            <person name="Zhou L."/>
            <person name="Ni X."/>
            <person name="Tian J."/>
            <person name="Zhou Y."/>
            <person name="Sheng Y."/>
            <person name="Liu T."/>
            <person name="Pan Y."/>
            <person name="Xia L."/>
            <person name="Li J."/>
            <person name="Zhao F."/>
            <person name="Cao W."/>
        </authorList>
    </citation>
    <scope>NUCLEOTIDE SEQUENCE</scope>
    <source>
        <strain evidence="1">Hyas-2018</strain>
    </source>
</reference>
<name>A0ACB7TJL9_HYAAI</name>
<dbReference type="EMBL" id="CM023481">
    <property type="protein sequence ID" value="KAH6946406.1"/>
    <property type="molecule type" value="Genomic_DNA"/>
</dbReference>
<evidence type="ECO:0000313" key="1">
    <source>
        <dbReference type="EMBL" id="KAH6946406.1"/>
    </source>
</evidence>